<dbReference type="PANTHER" id="PTHR41523:SF7">
    <property type="entry name" value="HISTIDINE KINASE"/>
    <property type="match status" value="1"/>
</dbReference>
<evidence type="ECO:0000256" key="7">
    <source>
        <dbReference type="ARBA" id="ARBA00022741"/>
    </source>
</evidence>
<dbReference type="InterPro" id="IPR011102">
    <property type="entry name" value="Sig_transdc_His_kinase_HWE"/>
</dbReference>
<gene>
    <name evidence="15" type="ORF">GCM10022276_11310</name>
</gene>
<evidence type="ECO:0000256" key="11">
    <source>
        <dbReference type="ARBA" id="ARBA00023170"/>
    </source>
</evidence>
<sequence length="874" mass="95925">MSDSGLPSDEVDLTNCDREPIHQLGAIQPIGFLLVLTADWIISNVSANVGEYLEVDREKLIGRPASEILTKQAIHTLRNRLALLRGKDALERVFRMQLQNNNKYFDVALHMSGLRVMIEAEPSTEHDYGDATGTVRGMVNRLEQAPDMQSFFNEGARQVRALTGFDRVMVYRFSPEGSGEVVAESAKSGIGSFFGLHYPATDIPKQARELYLRSLLRVISDIDAVPVPVEPAVDEYGVPVDLSLSVLRSVSRIHIEYLRNMGVRASMSISIVVEGRLWGLIACHHYSPRCPSFERRSVAELFAQMFAMRIEARERKEVVEYERRARDISDQLLGAVASDETLLNDPNWLSTILTSAIPADGVGVWINGNYAFSGLTPNTGEFARIIQALSTTAAGRAYATDQISTLVPGFGGGKANVAGLLAIPISRTPRDYVVLFRSEIIRSVRWAGDPHKPVQYGPNGPRLTPRESFEEWKETVVGRSLPFTPSELRVAETLRATLIEVVLRLSDEASAERQEATSRQELLIAELNHRVRNILSLIRGLIRQSKPADGTSIEDFVAVIDGRVHALARAHNQITDDHWGPAPVKNLLDAEAAAFLTTQKDRLILKGPPVLLNPQAYSTLALVVHELVTNSVKYGSLSVGTGEAIAEWSVRDSGDLNFCWRERGGPEVFPPNRKGFGTTIIEHSVPYDLGGTAKVEYARDGVRADFVIPAKHVVQTTALAGNKIHLPQDSQVDSPHVTDLLRGKEVLLVEDSLIIALDAEDLLDRLGASSVMTESSAVGAIAAVETKRPDIAILDINLGDHDSVPIANRLGELGVPFMFATGYGEQSQLPDHHKARPVLQKPYTLASLSRRLNDLLEETGAKAWSRCSGSRPCG</sequence>
<dbReference type="SUPFAM" id="SSF55785">
    <property type="entry name" value="PYP-like sensor domain (PAS domain)"/>
    <property type="match status" value="1"/>
</dbReference>
<dbReference type="InterPro" id="IPR011006">
    <property type="entry name" value="CheY-like_superfamily"/>
</dbReference>
<evidence type="ECO:0000256" key="1">
    <source>
        <dbReference type="ARBA" id="ARBA00000085"/>
    </source>
</evidence>
<keyword evidence="8 15" id="KW-0418">Kinase</keyword>
<evidence type="ECO:0000256" key="4">
    <source>
        <dbReference type="ARBA" id="ARBA00022553"/>
    </source>
</evidence>
<evidence type="ECO:0000259" key="14">
    <source>
        <dbReference type="PROSITE" id="PS50110"/>
    </source>
</evidence>
<dbReference type="EC" id="2.7.13.3" evidence="2"/>
<evidence type="ECO:0000256" key="8">
    <source>
        <dbReference type="ARBA" id="ARBA00022777"/>
    </source>
</evidence>
<comment type="caution">
    <text evidence="15">The sequence shown here is derived from an EMBL/GenBank/DDBJ whole genome shotgun (WGS) entry which is preliminary data.</text>
</comment>
<dbReference type="Gene3D" id="3.30.450.20">
    <property type="entry name" value="PAS domain"/>
    <property type="match status" value="1"/>
</dbReference>
<feature type="modified residue" description="4-aspartylphosphate" evidence="12">
    <location>
        <position position="795"/>
    </location>
</feature>
<dbReference type="PANTHER" id="PTHR41523">
    <property type="entry name" value="TWO-COMPONENT SYSTEM SENSOR PROTEIN"/>
    <property type="match status" value="1"/>
</dbReference>
<feature type="domain" description="Phytochrome chromophore attachment site" evidence="13">
    <location>
        <begin position="147"/>
        <end position="304"/>
    </location>
</feature>
<evidence type="ECO:0000313" key="16">
    <source>
        <dbReference type="Proteomes" id="UP001500827"/>
    </source>
</evidence>
<dbReference type="Pfam" id="PF08446">
    <property type="entry name" value="PAS_2"/>
    <property type="match status" value="1"/>
</dbReference>
<dbReference type="SUPFAM" id="SSF55781">
    <property type="entry name" value="GAF domain-like"/>
    <property type="match status" value="2"/>
</dbReference>
<dbReference type="Gene3D" id="3.30.450.40">
    <property type="match status" value="1"/>
</dbReference>
<dbReference type="InterPro" id="IPR043150">
    <property type="entry name" value="Phytochrome_PHY_sf"/>
</dbReference>
<keyword evidence="7" id="KW-0547">Nucleotide-binding</keyword>
<evidence type="ECO:0000256" key="3">
    <source>
        <dbReference type="ARBA" id="ARBA00022543"/>
    </source>
</evidence>
<dbReference type="InterPro" id="IPR001789">
    <property type="entry name" value="Sig_transdc_resp-reg_receiver"/>
</dbReference>
<keyword evidence="10" id="KW-0157">Chromophore</keyword>
<keyword evidence="11" id="KW-0675">Receptor</keyword>
<dbReference type="SMART" id="SM00911">
    <property type="entry name" value="HWE_HK"/>
    <property type="match status" value="1"/>
</dbReference>
<dbReference type="InterPro" id="IPR013515">
    <property type="entry name" value="Phytochrome_cen-reg"/>
</dbReference>
<reference evidence="16" key="1">
    <citation type="journal article" date="2019" name="Int. J. Syst. Evol. Microbiol.">
        <title>The Global Catalogue of Microorganisms (GCM) 10K type strain sequencing project: providing services to taxonomists for standard genome sequencing and annotation.</title>
        <authorList>
            <consortium name="The Broad Institute Genomics Platform"/>
            <consortium name="The Broad Institute Genome Sequencing Center for Infectious Disease"/>
            <person name="Wu L."/>
            <person name="Ma J."/>
        </authorList>
    </citation>
    <scope>NUCLEOTIDE SEQUENCE [LARGE SCALE GENOMIC DNA]</scope>
    <source>
        <strain evidence="16">JCM 17543</strain>
    </source>
</reference>
<dbReference type="InterPro" id="IPR013654">
    <property type="entry name" value="PAS_2"/>
</dbReference>
<dbReference type="InterPro" id="IPR009219">
    <property type="entry name" value="Bactrphtchr_CheY"/>
</dbReference>
<dbReference type="RefSeq" id="WP_344698710.1">
    <property type="nucleotide sequence ID" value="NZ_BAABBM010000001.1"/>
</dbReference>
<dbReference type="InterPro" id="IPR003018">
    <property type="entry name" value="GAF"/>
</dbReference>
<keyword evidence="16" id="KW-1185">Reference proteome</keyword>
<name>A0ABP7L2H1_9SPHN</name>
<keyword evidence="5" id="KW-0716">Sensory transduction</keyword>
<dbReference type="PRINTS" id="PR01033">
    <property type="entry name" value="PHYTOCHROME"/>
</dbReference>
<keyword evidence="6" id="KW-0808">Transferase</keyword>
<comment type="catalytic activity">
    <reaction evidence="1">
        <text>ATP + protein L-histidine = ADP + protein N-phospho-L-histidine.</text>
        <dbReference type="EC" id="2.7.13.3"/>
    </reaction>
</comment>
<evidence type="ECO:0000313" key="15">
    <source>
        <dbReference type="EMBL" id="GAA3893840.1"/>
    </source>
</evidence>
<protein>
    <recommendedName>
        <fullName evidence="2">histidine kinase</fullName>
        <ecNumber evidence="2">2.7.13.3</ecNumber>
    </recommendedName>
</protein>
<dbReference type="Pfam" id="PF07536">
    <property type="entry name" value="HWE_HK"/>
    <property type="match status" value="1"/>
</dbReference>
<dbReference type="SUPFAM" id="SSF52172">
    <property type="entry name" value="CheY-like"/>
    <property type="match status" value="1"/>
</dbReference>
<evidence type="ECO:0000259" key="13">
    <source>
        <dbReference type="PROSITE" id="PS50046"/>
    </source>
</evidence>
<dbReference type="InterPro" id="IPR036890">
    <property type="entry name" value="HATPase_C_sf"/>
</dbReference>
<dbReference type="PIRSF" id="PIRSF036397">
    <property type="entry name" value="Bactrphtchrm_rec"/>
    <property type="match status" value="1"/>
</dbReference>
<keyword evidence="4 12" id="KW-0597">Phosphoprotein</keyword>
<evidence type="ECO:0000256" key="9">
    <source>
        <dbReference type="ARBA" id="ARBA00022840"/>
    </source>
</evidence>
<dbReference type="PROSITE" id="PS50046">
    <property type="entry name" value="PHYTOCHROME_2"/>
    <property type="match status" value="1"/>
</dbReference>
<organism evidence="15 16">
    <name type="scientific">Sphingomonas limnosediminicola</name>
    <dbReference type="NCBI Taxonomy" id="940133"/>
    <lineage>
        <taxon>Bacteria</taxon>
        <taxon>Pseudomonadati</taxon>
        <taxon>Pseudomonadota</taxon>
        <taxon>Alphaproteobacteria</taxon>
        <taxon>Sphingomonadales</taxon>
        <taxon>Sphingomonadaceae</taxon>
        <taxon>Sphingomonas</taxon>
    </lineage>
</organism>
<dbReference type="Proteomes" id="UP001500827">
    <property type="component" value="Unassembled WGS sequence"/>
</dbReference>
<dbReference type="SMART" id="SM00065">
    <property type="entry name" value="GAF"/>
    <property type="match status" value="1"/>
</dbReference>
<evidence type="ECO:0000256" key="5">
    <source>
        <dbReference type="ARBA" id="ARBA00022606"/>
    </source>
</evidence>
<dbReference type="InterPro" id="IPR035965">
    <property type="entry name" value="PAS-like_dom_sf"/>
</dbReference>
<dbReference type="InterPro" id="IPR001294">
    <property type="entry name" value="Phytochrome"/>
</dbReference>
<dbReference type="Gene3D" id="3.30.565.10">
    <property type="entry name" value="Histidine kinase-like ATPase, C-terminal domain"/>
    <property type="match status" value="1"/>
</dbReference>
<keyword evidence="9" id="KW-0067">ATP-binding</keyword>
<proteinExistence type="predicted"/>
<dbReference type="InterPro" id="IPR016132">
    <property type="entry name" value="Phyto_chromo_attachment"/>
</dbReference>
<dbReference type="InterPro" id="IPR029016">
    <property type="entry name" value="GAF-like_dom_sf"/>
</dbReference>
<evidence type="ECO:0000256" key="10">
    <source>
        <dbReference type="ARBA" id="ARBA00022991"/>
    </source>
</evidence>
<accession>A0ABP7L2H1</accession>
<dbReference type="EMBL" id="BAABBM010000001">
    <property type="protein sequence ID" value="GAA3893840.1"/>
    <property type="molecule type" value="Genomic_DNA"/>
</dbReference>
<dbReference type="Gene3D" id="3.30.450.270">
    <property type="match status" value="1"/>
</dbReference>
<dbReference type="SMART" id="SM00448">
    <property type="entry name" value="REC"/>
    <property type="match status" value="1"/>
</dbReference>
<dbReference type="Pfam" id="PF01590">
    <property type="entry name" value="GAF"/>
    <property type="match status" value="1"/>
</dbReference>
<dbReference type="Gene3D" id="3.40.50.2300">
    <property type="match status" value="1"/>
</dbReference>
<evidence type="ECO:0000256" key="2">
    <source>
        <dbReference type="ARBA" id="ARBA00012438"/>
    </source>
</evidence>
<dbReference type="PROSITE" id="PS50110">
    <property type="entry name" value="RESPONSE_REGULATORY"/>
    <property type="match status" value="1"/>
</dbReference>
<dbReference type="Pfam" id="PF00360">
    <property type="entry name" value="PHY"/>
    <property type="match status" value="1"/>
</dbReference>
<dbReference type="GO" id="GO:0016301">
    <property type="term" value="F:kinase activity"/>
    <property type="evidence" value="ECO:0007669"/>
    <property type="project" value="UniProtKB-KW"/>
</dbReference>
<keyword evidence="3" id="KW-0600">Photoreceptor protein</keyword>
<evidence type="ECO:0000256" key="6">
    <source>
        <dbReference type="ARBA" id="ARBA00022679"/>
    </source>
</evidence>
<feature type="domain" description="Response regulatory" evidence="14">
    <location>
        <begin position="745"/>
        <end position="856"/>
    </location>
</feature>
<evidence type="ECO:0000256" key="12">
    <source>
        <dbReference type="PROSITE-ProRule" id="PRU00169"/>
    </source>
</evidence>